<reference evidence="1 2" key="1">
    <citation type="submission" date="2020-06" db="EMBL/GenBank/DDBJ databases">
        <title>Description of novel acetic acid bacteria.</title>
        <authorList>
            <person name="Sombolestani A."/>
        </authorList>
    </citation>
    <scope>NUCLEOTIDE SEQUENCE [LARGE SCALE GENOMIC DNA]</scope>
    <source>
        <strain evidence="1 2">LMG 31431</strain>
    </source>
</reference>
<organism evidence="1 2">
    <name type="scientific">Nguyenibacter vanlangensis</name>
    <dbReference type="NCBI Taxonomy" id="1216886"/>
    <lineage>
        <taxon>Bacteria</taxon>
        <taxon>Pseudomonadati</taxon>
        <taxon>Pseudomonadota</taxon>
        <taxon>Alphaproteobacteria</taxon>
        <taxon>Acetobacterales</taxon>
        <taxon>Acetobacteraceae</taxon>
        <taxon>Nguyenibacter</taxon>
    </lineage>
</organism>
<proteinExistence type="predicted"/>
<name>A0A7Y7M4F2_9PROT</name>
<dbReference type="AlphaFoldDB" id="A0A7Y7M4F2"/>
<dbReference type="RefSeq" id="WP_176638715.1">
    <property type="nucleotide sequence ID" value="NZ_JABXXP010000009.1"/>
</dbReference>
<dbReference type="Proteomes" id="UP000534870">
    <property type="component" value="Unassembled WGS sequence"/>
</dbReference>
<sequence length="73" mass="8484">MLESHIVEIDGTFLGAVILESDRKTRRFYAAHDSVRPLHNHILAEPDDLTRQAAWRFRRARVWSADGDGRQVR</sequence>
<accession>A0A7Y7M4F2</accession>
<evidence type="ECO:0000313" key="2">
    <source>
        <dbReference type="Proteomes" id="UP000534870"/>
    </source>
</evidence>
<evidence type="ECO:0000313" key="1">
    <source>
        <dbReference type="EMBL" id="NVN09922.1"/>
    </source>
</evidence>
<comment type="caution">
    <text evidence="1">The sequence shown here is derived from an EMBL/GenBank/DDBJ whole genome shotgun (WGS) entry which is preliminary data.</text>
</comment>
<protein>
    <submittedName>
        <fullName evidence="1">Uncharacterized protein</fullName>
    </submittedName>
</protein>
<dbReference type="EMBL" id="JABXXP010000009">
    <property type="protein sequence ID" value="NVN09922.1"/>
    <property type="molecule type" value="Genomic_DNA"/>
</dbReference>
<gene>
    <name evidence="1" type="ORF">HUK84_01945</name>
</gene>